<dbReference type="PANTHER" id="PTHR16092">
    <property type="entry name" value="SEC3/SYNTAXIN-RELATED"/>
    <property type="match status" value="1"/>
</dbReference>
<dbReference type="GO" id="GO:0006887">
    <property type="term" value="P:exocytosis"/>
    <property type="evidence" value="ECO:0007669"/>
    <property type="project" value="InterPro"/>
</dbReference>
<dbReference type="Pfam" id="PF09763">
    <property type="entry name" value="Sec3_CC"/>
    <property type="match status" value="1"/>
</dbReference>
<reference evidence="4" key="1">
    <citation type="journal article" date="2010" name="Genome Res.">
        <title>Population genomic sequencing of Coccidioides fungi reveals recent hybridization and transposon control.</title>
        <authorList>
            <person name="Neafsey D.E."/>
            <person name="Barker B.M."/>
            <person name="Sharpton T.J."/>
            <person name="Stajich J.E."/>
            <person name="Park D.J."/>
            <person name="Whiston E."/>
            <person name="Hung C.-Y."/>
            <person name="McMahan C."/>
            <person name="White J."/>
            <person name="Sykes S."/>
            <person name="Heiman D."/>
            <person name="Young S."/>
            <person name="Zeng Q."/>
            <person name="Abouelleil A."/>
            <person name="Aftuck L."/>
            <person name="Bessette D."/>
            <person name="Brown A."/>
            <person name="FitzGerald M."/>
            <person name="Lui A."/>
            <person name="Macdonald J.P."/>
            <person name="Priest M."/>
            <person name="Orbach M.J."/>
            <person name="Galgiani J.N."/>
            <person name="Kirkland T.N."/>
            <person name="Cole G.T."/>
            <person name="Birren B.W."/>
            <person name="Henn M.R."/>
            <person name="Taylor J.W."/>
            <person name="Rounsley S.D."/>
        </authorList>
    </citation>
    <scope>NUCLEOTIDE SEQUENCE [LARGE SCALE GENOMIC DNA]</scope>
    <source>
        <strain evidence="4">RMSCC 2394</strain>
    </source>
</reference>
<protein>
    <recommendedName>
        <fullName evidence="2">Exocyst complex component Sec3 PIP2-binding N-terminal domain-containing protein</fullName>
    </recommendedName>
</protein>
<organism evidence="3 4">
    <name type="scientific">Coccidioides immitis RMSCC 2394</name>
    <dbReference type="NCBI Taxonomy" id="404692"/>
    <lineage>
        <taxon>Eukaryota</taxon>
        <taxon>Fungi</taxon>
        <taxon>Dikarya</taxon>
        <taxon>Ascomycota</taxon>
        <taxon>Pezizomycotina</taxon>
        <taxon>Eurotiomycetes</taxon>
        <taxon>Eurotiomycetidae</taxon>
        <taxon>Onygenales</taxon>
        <taxon>Onygenaceae</taxon>
        <taxon>Coccidioides</taxon>
    </lineage>
</organism>
<feature type="compositionally biased region" description="Polar residues" evidence="1">
    <location>
        <begin position="346"/>
        <end position="355"/>
    </location>
</feature>
<dbReference type="GO" id="GO:0000145">
    <property type="term" value="C:exocyst"/>
    <property type="evidence" value="ECO:0007669"/>
    <property type="project" value="InterPro"/>
</dbReference>
<evidence type="ECO:0000313" key="3">
    <source>
        <dbReference type="EMBL" id="KMP05161.1"/>
    </source>
</evidence>
<feature type="region of interest" description="Disordered" evidence="1">
    <location>
        <begin position="78"/>
        <end position="97"/>
    </location>
</feature>
<name>A0A0J6Y930_COCIT</name>
<dbReference type="PANTHER" id="PTHR16092:SF14">
    <property type="entry name" value="EXOCYST COMPLEX COMPONENT 1 ISOFORM X1"/>
    <property type="match status" value="1"/>
</dbReference>
<accession>A0A0J6Y930</accession>
<sequence>MSGRDRHRGLPSNLSPQKERRPGGDFRNGGGPMPGVSGMSRAEKFEDEKQRIIQSCFSKKEPDGSVVESYITHIRVTEDGAYPSSPPPPSSPPENKKPRVIIVAVRRSGRVRMHKARENSDGSFSIGKTWMLDDLARIQTFENLVPSNPIEQQQKQLASNIGFVVTITKPYYWQSDTPKERDFFIGSLVKIYKKYTGGKVPALVGFDSRDRDILTGNVPGGPHPAKAPKISEPHPARPDPRLLRSRSPSAQRSVPQSPLSNRAPSRDGPRESRRQPSREQFMRPQPSQEQMPKMRPPFSPTQPLQTPPSRDGLSSKAAESPVLPDYTPPTSFSAESMSRHRAGPVTTDSRQNQAVETPIKISAPHDNEGPSHSVPSANQNQPVVRNNLQLNLDLEGGSPSETVKQRLSPLDKPHDFTSGILRPSPGGSKGSIEQKSLRADTEENFVTPRSTPGASRTEIRPPSTGSGISTKGFDSELSQRPGGLSDETDTAPALPSISTPIEDVKPAMSTIEDDTSRRRGSAEPAPLQISIKKTTVSPQSEEETHRPGLGPMVKKMGGKDLANTFRKAATAYGAFKPRAGGAAERLMAAKEKSDNEPDGITSVVPAPFLRAQVNETGKLATQTETTGSQDLSKLQVTDASSERSLSVGAAARKRRPVSPRPRPEAREDNSAQYCNALGIDHSLLNGRGVDFDHILTDLGWDGKLKDGKTADDLETDIRREIGRVQASSWLGHLESQEGQVNGLAQLFDRAIEECEELDGLLTLYSHELSTLADDVVYIEAQAEGLQVKVSNQKLLQAELQNLLKSPERD</sequence>
<feature type="region of interest" description="Disordered" evidence="1">
    <location>
        <begin position="1"/>
        <end position="47"/>
    </location>
</feature>
<dbReference type="STRING" id="404692.A0A0J6Y930"/>
<evidence type="ECO:0000256" key="1">
    <source>
        <dbReference type="SAM" id="MobiDB-lite"/>
    </source>
</evidence>
<feature type="region of interest" description="Disordered" evidence="1">
    <location>
        <begin position="53"/>
        <end position="72"/>
    </location>
</feature>
<evidence type="ECO:0000259" key="2">
    <source>
        <dbReference type="SMART" id="SM01313"/>
    </source>
</evidence>
<feature type="region of interest" description="Disordered" evidence="1">
    <location>
        <begin position="620"/>
        <end position="669"/>
    </location>
</feature>
<dbReference type="Pfam" id="PF15277">
    <property type="entry name" value="Sec3-PIP2_bind"/>
    <property type="match status" value="1"/>
</dbReference>
<feature type="region of interest" description="Disordered" evidence="1">
    <location>
        <begin position="214"/>
        <end position="557"/>
    </location>
</feature>
<feature type="compositionally biased region" description="Polar residues" evidence="1">
    <location>
        <begin position="620"/>
        <end position="644"/>
    </location>
</feature>
<dbReference type="AlphaFoldDB" id="A0A0J6Y930"/>
<proteinExistence type="predicted"/>
<dbReference type="FunFam" id="2.30.29.90:FF:000003">
    <property type="entry name" value="Exocyst complex component Sec3"/>
    <property type="match status" value="1"/>
</dbReference>
<feature type="compositionally biased region" description="Basic and acidic residues" evidence="1">
    <location>
        <begin position="229"/>
        <end position="242"/>
    </location>
</feature>
<dbReference type="SMART" id="SM01313">
    <property type="entry name" value="Sec3-PIP2_bind"/>
    <property type="match status" value="1"/>
</dbReference>
<dbReference type="GO" id="GO:0005546">
    <property type="term" value="F:phosphatidylinositol-4,5-bisphosphate binding"/>
    <property type="evidence" value="ECO:0007669"/>
    <property type="project" value="TreeGrafter"/>
</dbReference>
<dbReference type="GO" id="GO:0006893">
    <property type="term" value="P:Golgi to plasma membrane transport"/>
    <property type="evidence" value="ECO:0007669"/>
    <property type="project" value="TreeGrafter"/>
</dbReference>
<dbReference type="InterPro" id="IPR028258">
    <property type="entry name" value="Sec3-PIP2_bind"/>
</dbReference>
<evidence type="ECO:0000313" key="4">
    <source>
        <dbReference type="Proteomes" id="UP000054565"/>
    </source>
</evidence>
<dbReference type="EMBL" id="DS028095">
    <property type="protein sequence ID" value="KMP05161.1"/>
    <property type="molecule type" value="Genomic_DNA"/>
</dbReference>
<dbReference type="Proteomes" id="UP000054565">
    <property type="component" value="Unassembled WGS sequence"/>
</dbReference>
<feature type="compositionally biased region" description="Polar residues" evidence="1">
    <location>
        <begin position="254"/>
        <end position="263"/>
    </location>
</feature>
<feature type="domain" description="Exocyst complex component Sec3 PIP2-binding N-terminal" evidence="2">
    <location>
        <begin position="94"/>
        <end position="195"/>
    </location>
</feature>
<feature type="compositionally biased region" description="Basic and acidic residues" evidence="1">
    <location>
        <begin position="264"/>
        <end position="281"/>
    </location>
</feature>
<dbReference type="OrthoDB" id="27109at2759"/>
<dbReference type="CDD" id="cd13315">
    <property type="entry name" value="PH_Sec3"/>
    <property type="match status" value="1"/>
</dbReference>
<dbReference type="GO" id="GO:0005886">
    <property type="term" value="C:plasma membrane"/>
    <property type="evidence" value="ECO:0007669"/>
    <property type="project" value="TreeGrafter"/>
</dbReference>
<dbReference type="InterPro" id="IPR019160">
    <property type="entry name" value="Sec3_CC"/>
</dbReference>
<dbReference type="Gene3D" id="2.30.29.90">
    <property type="match status" value="1"/>
</dbReference>
<gene>
    <name evidence="3" type="ORF">CIRG_04842</name>
</gene>
<feature type="compositionally biased region" description="Polar residues" evidence="1">
    <location>
        <begin position="373"/>
        <end position="390"/>
    </location>
</feature>